<dbReference type="AlphaFoldDB" id="A0A0C3FYT6"/>
<dbReference type="HOGENOM" id="CLU_2942602_0_0_1"/>
<reference evidence="2 3" key="1">
    <citation type="submission" date="2014-04" db="EMBL/GenBank/DDBJ databases">
        <authorList>
            <consortium name="DOE Joint Genome Institute"/>
            <person name="Kuo A."/>
            <person name="Tarkka M."/>
            <person name="Buscot F."/>
            <person name="Kohler A."/>
            <person name="Nagy L.G."/>
            <person name="Floudas D."/>
            <person name="Copeland A."/>
            <person name="Barry K.W."/>
            <person name="Cichocki N."/>
            <person name="Veneault-Fourrey C."/>
            <person name="LaButti K."/>
            <person name="Lindquist E.A."/>
            <person name="Lipzen A."/>
            <person name="Lundell T."/>
            <person name="Morin E."/>
            <person name="Murat C."/>
            <person name="Sun H."/>
            <person name="Tunlid A."/>
            <person name="Henrissat B."/>
            <person name="Grigoriev I.V."/>
            <person name="Hibbett D.S."/>
            <person name="Martin F."/>
            <person name="Nordberg H.P."/>
            <person name="Cantor M.N."/>
            <person name="Hua S.X."/>
        </authorList>
    </citation>
    <scope>NUCLEOTIDE SEQUENCE [LARGE SCALE GENOMIC DNA]</scope>
    <source>
        <strain evidence="2 3">F 1598</strain>
    </source>
</reference>
<sequence>MSSRCRINHFVTRGSGSSPAYFHLVFRLCHGIVLNLILIPLIVDERQNSRRNHGVVMNVQ</sequence>
<name>A0A0C3FYT6_PILCF</name>
<accession>A0A0C3FYT6</accession>
<evidence type="ECO:0000313" key="3">
    <source>
        <dbReference type="Proteomes" id="UP000054166"/>
    </source>
</evidence>
<protein>
    <submittedName>
        <fullName evidence="2">Uncharacterized protein</fullName>
    </submittedName>
</protein>
<reference evidence="3" key="2">
    <citation type="submission" date="2015-01" db="EMBL/GenBank/DDBJ databases">
        <title>Evolutionary Origins and Diversification of the Mycorrhizal Mutualists.</title>
        <authorList>
            <consortium name="DOE Joint Genome Institute"/>
            <consortium name="Mycorrhizal Genomics Consortium"/>
            <person name="Kohler A."/>
            <person name="Kuo A."/>
            <person name="Nagy L.G."/>
            <person name="Floudas D."/>
            <person name="Copeland A."/>
            <person name="Barry K.W."/>
            <person name="Cichocki N."/>
            <person name="Veneault-Fourrey C."/>
            <person name="LaButti K."/>
            <person name="Lindquist E.A."/>
            <person name="Lipzen A."/>
            <person name="Lundell T."/>
            <person name="Morin E."/>
            <person name="Murat C."/>
            <person name="Riley R."/>
            <person name="Ohm R."/>
            <person name="Sun H."/>
            <person name="Tunlid A."/>
            <person name="Henrissat B."/>
            <person name="Grigoriev I.V."/>
            <person name="Hibbett D.S."/>
            <person name="Martin F."/>
        </authorList>
    </citation>
    <scope>NUCLEOTIDE SEQUENCE [LARGE SCALE GENOMIC DNA]</scope>
    <source>
        <strain evidence="3">F 1598</strain>
    </source>
</reference>
<dbReference type="EMBL" id="KN832991">
    <property type="protein sequence ID" value="KIM83431.1"/>
    <property type="molecule type" value="Genomic_DNA"/>
</dbReference>
<gene>
    <name evidence="2" type="ORF">PILCRDRAFT_443721</name>
</gene>
<keyword evidence="1" id="KW-1133">Transmembrane helix</keyword>
<dbReference type="Proteomes" id="UP000054166">
    <property type="component" value="Unassembled WGS sequence"/>
</dbReference>
<evidence type="ECO:0000256" key="1">
    <source>
        <dbReference type="SAM" id="Phobius"/>
    </source>
</evidence>
<keyword evidence="3" id="KW-1185">Reference proteome</keyword>
<proteinExistence type="predicted"/>
<keyword evidence="1" id="KW-0472">Membrane</keyword>
<dbReference type="InParanoid" id="A0A0C3FYT6"/>
<keyword evidence="1" id="KW-0812">Transmembrane</keyword>
<feature type="transmembrane region" description="Helical" evidence="1">
    <location>
        <begin position="20"/>
        <end position="43"/>
    </location>
</feature>
<organism evidence="2 3">
    <name type="scientific">Piloderma croceum (strain F 1598)</name>
    <dbReference type="NCBI Taxonomy" id="765440"/>
    <lineage>
        <taxon>Eukaryota</taxon>
        <taxon>Fungi</taxon>
        <taxon>Dikarya</taxon>
        <taxon>Basidiomycota</taxon>
        <taxon>Agaricomycotina</taxon>
        <taxon>Agaricomycetes</taxon>
        <taxon>Agaricomycetidae</taxon>
        <taxon>Atheliales</taxon>
        <taxon>Atheliaceae</taxon>
        <taxon>Piloderma</taxon>
    </lineage>
</organism>
<evidence type="ECO:0000313" key="2">
    <source>
        <dbReference type="EMBL" id="KIM83431.1"/>
    </source>
</evidence>